<dbReference type="SUPFAM" id="SSF55797">
    <property type="entry name" value="PR-1-like"/>
    <property type="match status" value="1"/>
</dbReference>
<keyword evidence="3" id="KW-0964">Secreted</keyword>
<dbReference type="InterPro" id="IPR001283">
    <property type="entry name" value="CRISP-related"/>
</dbReference>
<dbReference type="VEuPathDB" id="VectorBase:AATE014998"/>
<dbReference type="Pfam" id="PF00188">
    <property type="entry name" value="CAP"/>
    <property type="match status" value="1"/>
</dbReference>
<comment type="subcellular location">
    <subcellularLocation>
        <location evidence="1">Secreted</location>
    </subcellularLocation>
</comment>
<dbReference type="Gene3D" id="3.40.33.10">
    <property type="entry name" value="CAP"/>
    <property type="match status" value="1"/>
</dbReference>
<proteinExistence type="inferred from homology"/>
<dbReference type="STRING" id="41427.A0A182JBJ5"/>
<dbReference type="PIRSF" id="PIRSF038921">
    <property type="entry name" value="P14a"/>
    <property type="match status" value="1"/>
</dbReference>
<comment type="similarity">
    <text evidence="2">Belongs to the CRISP family.</text>
</comment>
<keyword evidence="4" id="KW-0732">Signal</keyword>
<dbReference type="AlphaFoldDB" id="A0A182JBJ5"/>
<evidence type="ECO:0000256" key="2">
    <source>
        <dbReference type="ARBA" id="ARBA00009923"/>
    </source>
</evidence>
<dbReference type="SMART" id="SM00198">
    <property type="entry name" value="SCP"/>
    <property type="match status" value="1"/>
</dbReference>
<dbReference type="CDD" id="cd05380">
    <property type="entry name" value="CAP_euk"/>
    <property type="match status" value="1"/>
</dbReference>
<reference evidence="5" key="1">
    <citation type="submission" date="2022-08" db="UniProtKB">
        <authorList>
            <consortium name="EnsemblMetazoa"/>
        </authorList>
    </citation>
    <scope>IDENTIFICATION</scope>
    <source>
        <strain evidence="5">EBRO</strain>
    </source>
</reference>
<dbReference type="InterPro" id="IPR014044">
    <property type="entry name" value="CAP_dom"/>
</dbReference>
<evidence type="ECO:0000256" key="4">
    <source>
        <dbReference type="ARBA" id="ARBA00022729"/>
    </source>
</evidence>
<evidence type="ECO:0000313" key="5">
    <source>
        <dbReference type="EnsemblMetazoa" id="AATE014998-PA.1"/>
    </source>
</evidence>
<dbReference type="EnsemblMetazoa" id="AATE014998-RA">
    <property type="protein sequence ID" value="AATE014998-PA.1"/>
    <property type="gene ID" value="AATE014998"/>
</dbReference>
<name>A0A182JBJ5_ANOAO</name>
<dbReference type="InterPro" id="IPR035940">
    <property type="entry name" value="CAP_sf"/>
</dbReference>
<evidence type="ECO:0000256" key="3">
    <source>
        <dbReference type="ARBA" id="ARBA00022525"/>
    </source>
</evidence>
<organism evidence="5">
    <name type="scientific">Anopheles atroparvus</name>
    <name type="common">European mosquito</name>
    <dbReference type="NCBI Taxonomy" id="41427"/>
    <lineage>
        <taxon>Eukaryota</taxon>
        <taxon>Metazoa</taxon>
        <taxon>Ecdysozoa</taxon>
        <taxon>Arthropoda</taxon>
        <taxon>Hexapoda</taxon>
        <taxon>Insecta</taxon>
        <taxon>Pterygota</taxon>
        <taxon>Neoptera</taxon>
        <taxon>Endopterygota</taxon>
        <taxon>Diptera</taxon>
        <taxon>Nematocera</taxon>
        <taxon>Culicoidea</taxon>
        <taxon>Culicidae</taxon>
        <taxon>Anophelinae</taxon>
        <taxon>Anopheles</taxon>
    </lineage>
</organism>
<sequence length="282" mass="32605">MAPGRNSSLSSPQDTVLGMVALVFRVLLVMAFTIVEKPPSAVLAFDYCAASKDLCQPPEARHVVCNGRQFSPACQSDPKHIKMKPEYREQIVDFHNRLRNNLACGYFRRYAEASSMEQLQWDNKLARMAEYNARTCTFAHDECRNTRKYRQVGQNLAINWFHGVNVSVSEAIEKFQRHWFLEYSRGRQKLLDRYGEHSIRAGIGHFTQMVHADTRRVGCAMVRFRSVKEDLPVKQYYLVCNYSEGNLYERPVYRKGPRCSKCKYGCATNGTQYRCLCQQRQG</sequence>
<dbReference type="InterPro" id="IPR034763">
    <property type="entry name" value="P14a_insect"/>
</dbReference>
<dbReference type="PANTHER" id="PTHR10334">
    <property type="entry name" value="CYSTEINE-RICH SECRETORY PROTEIN-RELATED"/>
    <property type="match status" value="1"/>
</dbReference>
<accession>A0A182JBJ5</accession>
<evidence type="ECO:0000256" key="1">
    <source>
        <dbReference type="ARBA" id="ARBA00004613"/>
    </source>
</evidence>
<protein>
    <submittedName>
        <fullName evidence="5">Uncharacterized protein</fullName>
    </submittedName>
</protein>
<dbReference type="GO" id="GO:0005576">
    <property type="term" value="C:extracellular region"/>
    <property type="evidence" value="ECO:0007669"/>
    <property type="project" value="UniProtKB-SubCell"/>
</dbReference>